<feature type="region of interest" description="Disordered" evidence="2">
    <location>
        <begin position="128"/>
        <end position="153"/>
    </location>
</feature>
<dbReference type="SUPFAM" id="SSF51004">
    <property type="entry name" value="C-terminal (heme d1) domain of cytochrome cd1-nitrite reductase"/>
    <property type="match status" value="1"/>
</dbReference>
<name>A0A1H0HXG4_9ACTN</name>
<comment type="similarity">
    <text evidence="1">Belongs to the cycloisomerase 2 family.</text>
</comment>
<dbReference type="Proteomes" id="UP000199341">
    <property type="component" value="Unassembled WGS sequence"/>
</dbReference>
<evidence type="ECO:0000313" key="3">
    <source>
        <dbReference type="EMBL" id="SDO23847.1"/>
    </source>
</evidence>
<keyword evidence="4" id="KW-1185">Reference proteome</keyword>
<dbReference type="EMBL" id="FNIE01000008">
    <property type="protein sequence ID" value="SDO23847.1"/>
    <property type="molecule type" value="Genomic_DNA"/>
</dbReference>
<keyword evidence="3" id="KW-0413">Isomerase</keyword>
<gene>
    <name evidence="3" type="ORF">SAMN05216259_108246</name>
</gene>
<protein>
    <submittedName>
        <fullName evidence="3">6-phosphogluconolactonase, cycloisomerase 2 family</fullName>
    </submittedName>
</protein>
<dbReference type="GO" id="GO:0016853">
    <property type="term" value="F:isomerase activity"/>
    <property type="evidence" value="ECO:0007669"/>
    <property type="project" value="UniProtKB-KW"/>
</dbReference>
<dbReference type="InterPro" id="IPR011048">
    <property type="entry name" value="Haem_d1_sf"/>
</dbReference>
<dbReference type="PANTHER" id="PTHR30344">
    <property type="entry name" value="6-PHOSPHOGLUCONOLACTONASE-RELATED"/>
    <property type="match status" value="1"/>
</dbReference>
<evidence type="ECO:0000313" key="4">
    <source>
        <dbReference type="Proteomes" id="UP000199341"/>
    </source>
</evidence>
<evidence type="ECO:0000256" key="1">
    <source>
        <dbReference type="ARBA" id="ARBA00005564"/>
    </source>
</evidence>
<dbReference type="InterPro" id="IPR015943">
    <property type="entry name" value="WD40/YVTN_repeat-like_dom_sf"/>
</dbReference>
<dbReference type="Gene3D" id="2.130.10.10">
    <property type="entry name" value="YVTN repeat-like/Quinoprotein amine dehydrogenase"/>
    <property type="match status" value="1"/>
</dbReference>
<dbReference type="OrthoDB" id="9790815at2"/>
<proteinExistence type="inferred from homology"/>
<dbReference type="InterPro" id="IPR019405">
    <property type="entry name" value="Lactonase_7-beta_prop"/>
</dbReference>
<dbReference type="PANTHER" id="PTHR30344:SF1">
    <property type="entry name" value="6-PHOSPHOGLUCONOLACTONASE"/>
    <property type="match status" value="1"/>
</dbReference>
<sequence>MAGHAYIGSFTSAGGRGLTAAGVDPDTGALSALGHIADVPNPSFLTASADGRTLYTVSETAPQGAAAAFSLADPAAPRLLGAPVPVHGGEPTHLALHQGHLVTANYSAPGSVSVLAVNADGSLGDLRSVLEHEGDGPNRDRQEGPHAHAVLPDPTGRWLLSADLGTDSVRVCELDPAGGELEIERELGLRSGIGPRHLTFHPGGAHCYVMNELDSVVTVCSFDADKGSLRPLDEVRVLPEGFTGENYPSELVVSRDGRYAWAANRGHDSIAVLRVDETGERLELIETVGCGGRWPRHLTLDPSGTRLYAANQNSGDVTWFQVDPATGIPSQAGSIVAPAASCVLFV</sequence>
<evidence type="ECO:0000256" key="2">
    <source>
        <dbReference type="SAM" id="MobiDB-lite"/>
    </source>
</evidence>
<reference evidence="3 4" key="1">
    <citation type="submission" date="2016-10" db="EMBL/GenBank/DDBJ databases">
        <authorList>
            <person name="de Groot N.N."/>
        </authorList>
    </citation>
    <scope>NUCLEOTIDE SEQUENCE [LARGE SCALE GENOMIC DNA]</scope>
    <source>
        <strain evidence="3 4">CGMCC 4.2022</strain>
    </source>
</reference>
<dbReference type="RefSeq" id="WP_093785785.1">
    <property type="nucleotide sequence ID" value="NZ_FNIE01000008.1"/>
</dbReference>
<organism evidence="3 4">
    <name type="scientific">Actinacidiphila guanduensis</name>
    <dbReference type="NCBI Taxonomy" id="310781"/>
    <lineage>
        <taxon>Bacteria</taxon>
        <taxon>Bacillati</taxon>
        <taxon>Actinomycetota</taxon>
        <taxon>Actinomycetes</taxon>
        <taxon>Kitasatosporales</taxon>
        <taxon>Streptomycetaceae</taxon>
        <taxon>Actinacidiphila</taxon>
    </lineage>
</organism>
<dbReference type="InterPro" id="IPR050282">
    <property type="entry name" value="Cycloisomerase_2"/>
</dbReference>
<dbReference type="STRING" id="310781.SAMN05216259_108246"/>
<feature type="compositionally biased region" description="Basic and acidic residues" evidence="2">
    <location>
        <begin position="128"/>
        <end position="146"/>
    </location>
</feature>
<accession>A0A1H0HXG4</accession>
<dbReference type="GO" id="GO:0005829">
    <property type="term" value="C:cytosol"/>
    <property type="evidence" value="ECO:0007669"/>
    <property type="project" value="TreeGrafter"/>
</dbReference>
<dbReference type="GO" id="GO:0017057">
    <property type="term" value="F:6-phosphogluconolactonase activity"/>
    <property type="evidence" value="ECO:0007669"/>
    <property type="project" value="TreeGrafter"/>
</dbReference>
<dbReference type="Pfam" id="PF10282">
    <property type="entry name" value="Lactonase"/>
    <property type="match status" value="1"/>
</dbReference>
<dbReference type="AlphaFoldDB" id="A0A1H0HXG4"/>